<keyword evidence="2" id="KW-0812">Transmembrane</keyword>
<protein>
    <recommendedName>
        <fullName evidence="3">DUF4220 domain-containing protein</fullName>
    </recommendedName>
</protein>
<comment type="caution">
    <text evidence="4">The sequence shown here is derived from an EMBL/GenBank/DDBJ whole genome shotgun (WGS) entry which is preliminary data.</text>
</comment>
<feature type="compositionally biased region" description="Polar residues" evidence="1">
    <location>
        <begin position="542"/>
        <end position="555"/>
    </location>
</feature>
<keyword evidence="2" id="KW-0472">Membrane</keyword>
<evidence type="ECO:0000259" key="3">
    <source>
        <dbReference type="Pfam" id="PF13968"/>
    </source>
</evidence>
<name>A0AAV5FHB2_ELECO</name>
<dbReference type="EMBL" id="BQKI01000085">
    <property type="protein sequence ID" value="GJN33661.1"/>
    <property type="molecule type" value="Genomic_DNA"/>
</dbReference>
<proteinExistence type="predicted"/>
<evidence type="ECO:0000313" key="4">
    <source>
        <dbReference type="EMBL" id="GJN33661.1"/>
    </source>
</evidence>
<evidence type="ECO:0000313" key="5">
    <source>
        <dbReference type="Proteomes" id="UP001054889"/>
    </source>
</evidence>
<feature type="domain" description="DUF4220" evidence="3">
    <location>
        <begin position="2"/>
        <end position="233"/>
    </location>
</feature>
<dbReference type="AlphaFoldDB" id="A0AAV5FHB2"/>
<evidence type="ECO:0000256" key="1">
    <source>
        <dbReference type="SAM" id="MobiDB-lite"/>
    </source>
</evidence>
<dbReference type="Pfam" id="PF13968">
    <property type="entry name" value="DUF4220"/>
    <property type="match status" value="1"/>
</dbReference>
<dbReference type="Pfam" id="PF04578">
    <property type="entry name" value="DUF594"/>
    <property type="match status" value="1"/>
</dbReference>
<dbReference type="InterPro" id="IPR025315">
    <property type="entry name" value="DUF4220"/>
</dbReference>
<dbReference type="InterPro" id="IPR007658">
    <property type="entry name" value="DUF594"/>
</dbReference>
<reference evidence="4" key="1">
    <citation type="journal article" date="2018" name="DNA Res.">
        <title>Multiple hybrid de novo genome assembly of finger millet, an orphan allotetraploid crop.</title>
        <authorList>
            <person name="Hatakeyama M."/>
            <person name="Aluri S."/>
            <person name="Balachadran M.T."/>
            <person name="Sivarajan S.R."/>
            <person name="Patrignani A."/>
            <person name="Gruter S."/>
            <person name="Poveda L."/>
            <person name="Shimizu-Inatsugi R."/>
            <person name="Baeten J."/>
            <person name="Francoijs K.J."/>
            <person name="Nataraja K.N."/>
            <person name="Reddy Y.A.N."/>
            <person name="Phadnis S."/>
            <person name="Ravikumar R.L."/>
            <person name="Schlapbach R."/>
            <person name="Sreeman S.M."/>
            <person name="Shimizu K.K."/>
        </authorList>
    </citation>
    <scope>NUCLEOTIDE SEQUENCE</scope>
</reference>
<evidence type="ECO:0000256" key="2">
    <source>
        <dbReference type="SAM" id="Phobius"/>
    </source>
</evidence>
<dbReference type="Proteomes" id="UP001054889">
    <property type="component" value="Unassembled WGS sequence"/>
</dbReference>
<accession>A0AAV5FHB2</accession>
<gene>
    <name evidence="4" type="primary">gb22282</name>
    <name evidence="4" type="ORF">PR202_gb22282</name>
</gene>
<keyword evidence="2" id="KW-1133">Transmembrane helix</keyword>
<feature type="region of interest" description="Disordered" evidence="1">
    <location>
        <begin position="386"/>
        <end position="406"/>
    </location>
</feature>
<keyword evidence="5" id="KW-1185">Reference proteome</keyword>
<feature type="compositionally biased region" description="Basic and acidic residues" evidence="1">
    <location>
        <begin position="389"/>
        <end position="403"/>
    </location>
</feature>
<dbReference type="PANTHER" id="PTHR31325">
    <property type="entry name" value="OS01G0798800 PROTEIN-RELATED"/>
    <property type="match status" value="1"/>
</dbReference>
<feature type="region of interest" description="Disordered" evidence="1">
    <location>
        <begin position="542"/>
        <end position="563"/>
    </location>
</feature>
<feature type="transmembrane region" description="Helical" evidence="2">
    <location>
        <begin position="138"/>
        <end position="159"/>
    </location>
</feature>
<feature type="transmembrane region" description="Helical" evidence="2">
    <location>
        <begin position="171"/>
        <end position="201"/>
    </location>
</feature>
<reference evidence="4" key="2">
    <citation type="submission" date="2021-12" db="EMBL/GenBank/DDBJ databases">
        <title>Resequencing data analysis of finger millet.</title>
        <authorList>
            <person name="Hatakeyama M."/>
            <person name="Aluri S."/>
            <person name="Balachadran M.T."/>
            <person name="Sivarajan S.R."/>
            <person name="Poveda L."/>
            <person name="Shimizu-Inatsugi R."/>
            <person name="Schlapbach R."/>
            <person name="Sreeman S.M."/>
            <person name="Shimizu K.K."/>
        </authorList>
    </citation>
    <scope>NUCLEOTIDE SEQUENCE</scope>
</reference>
<sequence>MLLFVTGIIKYGERTWALRSGVLKTLSDYHLPHYAEQLRETAWASQPLDEAGVSQLIQHIDRDDTSSEVGVLSVALYSIEAVLSFFWNNGWFKPELPFWAHETCPLLPKLLEILGIELGLVYDYIYTKAVVFQTRVGVILRCISQTCFVASFLLFVVLVSNKRRYNSVDSAVTYALFVGGFALEVCAVLTTVMSPWTWAWLEARKCSFLASLFVRWQRKRVWWSNTMGQYDMHNYLGQYDQSSSWKQGVMAAIRKVVDACCGAEQRFWVSKLLDAKSVEVDKETMRCIFEKVVQCAGSLTDGNNFPCLPQRWPNLGALLQKVLPNSDGSKTLNWLAIAALHTYTETQLRLYSPSPSDVDGESTRDLVRKISRYVVYLLATQPGMLPVSKDAENKDPRRNRGPADLDDMDNIKMLGLSSYFSVAATKTGNNDTRGNKDDAFLNRTREILTNMGVPVPRSCTKDQLLETKEAWTRLVVYIAGRSRPELHAGQLARGGELLTLVWLFMAHRGLGDSVMTPIETTDNELARGEGLILFCFSAQETDGSSTLAPGTQVSEATVPLGEP</sequence>
<organism evidence="4 5">
    <name type="scientific">Eleusine coracana subsp. coracana</name>
    <dbReference type="NCBI Taxonomy" id="191504"/>
    <lineage>
        <taxon>Eukaryota</taxon>
        <taxon>Viridiplantae</taxon>
        <taxon>Streptophyta</taxon>
        <taxon>Embryophyta</taxon>
        <taxon>Tracheophyta</taxon>
        <taxon>Spermatophyta</taxon>
        <taxon>Magnoliopsida</taxon>
        <taxon>Liliopsida</taxon>
        <taxon>Poales</taxon>
        <taxon>Poaceae</taxon>
        <taxon>PACMAD clade</taxon>
        <taxon>Chloridoideae</taxon>
        <taxon>Cynodonteae</taxon>
        <taxon>Eleusininae</taxon>
        <taxon>Eleusine</taxon>
    </lineage>
</organism>